<dbReference type="AlphaFoldDB" id="A0AAP0N0M0"/>
<dbReference type="CDD" id="cd00170">
    <property type="entry name" value="SEC14"/>
    <property type="match status" value="1"/>
</dbReference>
<feature type="domain" description="SF4 helicase" evidence="4">
    <location>
        <begin position="464"/>
        <end position="723"/>
    </location>
</feature>
<dbReference type="InterPro" id="IPR007694">
    <property type="entry name" value="DNA_helicase_DnaB-like_C"/>
</dbReference>
<dbReference type="Pfam" id="PF13662">
    <property type="entry name" value="Toprim_4"/>
    <property type="match status" value="1"/>
</dbReference>
<dbReference type="PROSITE" id="PS50191">
    <property type="entry name" value="CRAL_TRIO"/>
    <property type="match status" value="1"/>
</dbReference>
<dbReference type="InterPro" id="IPR001251">
    <property type="entry name" value="CRAL-TRIO_dom"/>
</dbReference>
<dbReference type="InterPro" id="IPR034154">
    <property type="entry name" value="TOPRIM_DnaG/twinkle"/>
</dbReference>
<feature type="region of interest" description="Disordered" evidence="1">
    <location>
        <begin position="857"/>
        <end position="889"/>
    </location>
</feature>
<accession>A0AAP0N0M0</accession>
<feature type="domain" description="GOLD" evidence="3">
    <location>
        <begin position="1127"/>
        <end position="1259"/>
    </location>
</feature>
<dbReference type="PANTHER" id="PTHR12873:SF0">
    <property type="entry name" value="TWINKLE MTDNA HELICASE"/>
    <property type="match status" value="1"/>
</dbReference>
<dbReference type="SUPFAM" id="SSF52087">
    <property type="entry name" value="CRAL/TRIO domain"/>
    <property type="match status" value="1"/>
</dbReference>
<dbReference type="GO" id="GO:0043139">
    <property type="term" value="F:5'-3' DNA helicase activity"/>
    <property type="evidence" value="ECO:0007669"/>
    <property type="project" value="InterPro"/>
</dbReference>
<dbReference type="Pfam" id="PF25099">
    <property type="entry name" value="GOLD_PATL1_C"/>
    <property type="match status" value="1"/>
</dbReference>
<dbReference type="Pfam" id="PF03796">
    <property type="entry name" value="DnaB_C"/>
    <property type="match status" value="1"/>
</dbReference>
<dbReference type="PROSITE" id="PS51199">
    <property type="entry name" value="SF4_HELICASE"/>
    <property type="match status" value="1"/>
</dbReference>
<dbReference type="InterPro" id="IPR027417">
    <property type="entry name" value="P-loop_NTPase"/>
</dbReference>
<feature type="domain" description="CRAL-TRIO" evidence="2">
    <location>
        <begin position="976"/>
        <end position="1151"/>
    </location>
</feature>
<feature type="compositionally biased region" description="Basic and acidic residues" evidence="1">
    <location>
        <begin position="866"/>
        <end position="876"/>
    </location>
</feature>
<dbReference type="CDD" id="cd01029">
    <property type="entry name" value="TOPRIM_primases"/>
    <property type="match status" value="1"/>
</dbReference>
<evidence type="ECO:0000256" key="1">
    <source>
        <dbReference type="SAM" id="MobiDB-lite"/>
    </source>
</evidence>
<dbReference type="GO" id="GO:0003697">
    <property type="term" value="F:single-stranded DNA binding"/>
    <property type="evidence" value="ECO:0007669"/>
    <property type="project" value="InterPro"/>
</dbReference>
<reference evidence="5 6" key="1">
    <citation type="submission" date="2024-05" db="EMBL/GenBank/DDBJ databases">
        <title>Haplotype-resolved chromosome-level genome assembly of Huyou (Citrus changshanensis).</title>
        <authorList>
            <person name="Miao C."/>
            <person name="Chen W."/>
            <person name="Wu Y."/>
            <person name="Wang L."/>
            <person name="Zhao S."/>
            <person name="Grierson D."/>
            <person name="Xu C."/>
            <person name="Chen K."/>
        </authorList>
    </citation>
    <scope>NUCLEOTIDE SEQUENCE [LARGE SCALE GENOMIC DNA]</scope>
    <source>
        <strain evidence="5">01-14</strain>
        <tissue evidence="5">Leaf</tissue>
    </source>
</reference>
<dbReference type="SMART" id="SM01100">
    <property type="entry name" value="CRAL_TRIO_N"/>
    <property type="match status" value="1"/>
</dbReference>
<gene>
    <name evidence="5" type="ORF">WN944_011931</name>
</gene>
<dbReference type="PANTHER" id="PTHR12873">
    <property type="entry name" value="T7-LIKE MITOCHONDRIAL DNA HELICASE"/>
    <property type="match status" value="1"/>
</dbReference>
<evidence type="ECO:0000313" key="5">
    <source>
        <dbReference type="EMBL" id="KAK9223487.1"/>
    </source>
</evidence>
<dbReference type="SMART" id="SM00493">
    <property type="entry name" value="TOPRIM"/>
    <property type="match status" value="1"/>
</dbReference>
<evidence type="ECO:0000313" key="6">
    <source>
        <dbReference type="Proteomes" id="UP001428341"/>
    </source>
</evidence>
<feature type="region of interest" description="Disordered" evidence="1">
    <location>
        <begin position="71"/>
        <end position="110"/>
    </location>
</feature>
<dbReference type="SUPFAM" id="SSF52540">
    <property type="entry name" value="P-loop containing nucleoside triphosphate hydrolases"/>
    <property type="match status" value="1"/>
</dbReference>
<dbReference type="InterPro" id="IPR036273">
    <property type="entry name" value="CRAL/TRIO_N_dom_sf"/>
</dbReference>
<organism evidence="5 6">
    <name type="scientific">Citrus x changshan-huyou</name>
    <dbReference type="NCBI Taxonomy" id="2935761"/>
    <lineage>
        <taxon>Eukaryota</taxon>
        <taxon>Viridiplantae</taxon>
        <taxon>Streptophyta</taxon>
        <taxon>Embryophyta</taxon>
        <taxon>Tracheophyta</taxon>
        <taxon>Spermatophyta</taxon>
        <taxon>Magnoliopsida</taxon>
        <taxon>eudicotyledons</taxon>
        <taxon>Gunneridae</taxon>
        <taxon>Pentapetalae</taxon>
        <taxon>rosids</taxon>
        <taxon>malvids</taxon>
        <taxon>Sapindales</taxon>
        <taxon>Rutaceae</taxon>
        <taxon>Aurantioideae</taxon>
        <taxon>Citrus</taxon>
    </lineage>
</organism>
<dbReference type="Pfam" id="PF03765">
    <property type="entry name" value="CRAL_TRIO_N"/>
    <property type="match status" value="1"/>
</dbReference>
<dbReference type="InterPro" id="IPR036865">
    <property type="entry name" value="CRAL-TRIO_dom_sf"/>
</dbReference>
<feature type="compositionally biased region" description="Polar residues" evidence="1">
    <location>
        <begin position="93"/>
        <end position="106"/>
    </location>
</feature>
<protein>
    <submittedName>
        <fullName evidence="5">Uncharacterized protein</fullName>
    </submittedName>
</protein>
<dbReference type="PROSITE" id="PS50866">
    <property type="entry name" value="GOLD"/>
    <property type="match status" value="1"/>
</dbReference>
<comment type="caution">
    <text evidence="5">The sequence shown here is derived from an EMBL/GenBank/DDBJ whole genome shotgun (WGS) entry which is preliminary data.</text>
</comment>
<dbReference type="SMART" id="SM00516">
    <property type="entry name" value="SEC14"/>
    <property type="match status" value="1"/>
</dbReference>
<dbReference type="Gene3D" id="3.40.50.300">
    <property type="entry name" value="P-loop containing nucleotide triphosphate hydrolases"/>
    <property type="match status" value="1"/>
</dbReference>
<dbReference type="Gene3D" id="2.60.120.680">
    <property type="entry name" value="GOLD domain"/>
    <property type="match status" value="1"/>
</dbReference>
<dbReference type="Proteomes" id="UP001428341">
    <property type="component" value="Unassembled WGS sequence"/>
</dbReference>
<keyword evidence="6" id="KW-1185">Reference proteome</keyword>
<dbReference type="GO" id="GO:0005524">
    <property type="term" value="F:ATP binding"/>
    <property type="evidence" value="ECO:0007669"/>
    <property type="project" value="InterPro"/>
</dbReference>
<dbReference type="Gene3D" id="3.40.1360.10">
    <property type="match status" value="1"/>
</dbReference>
<dbReference type="InterPro" id="IPR009038">
    <property type="entry name" value="GOLD_dom"/>
</dbReference>
<evidence type="ECO:0000259" key="4">
    <source>
        <dbReference type="PROSITE" id="PS51199"/>
    </source>
</evidence>
<dbReference type="InterPro" id="IPR027032">
    <property type="entry name" value="Twinkle-like"/>
</dbReference>
<dbReference type="SUPFAM" id="SSF46938">
    <property type="entry name" value="CRAL/TRIO N-terminal domain"/>
    <property type="match status" value="1"/>
</dbReference>
<sequence>MRFLLQHNPIAGSFSHSRLHKLSYLFMDSSTLRTAAAASTRLFTINSSPCFASSPRRLITTSLAFKRINNNNYKNDDDNNNNHHPLTLRTKDLSSVSHRNHPTPTSETEEKMLDSRSWEILKIKLKQLGLDIGRCAPGVENRMLCPKVFSLLSSFYYHISNYSFHQCNGGDSEELSLSLFLDEDGFSAVWMCFRAKCGWKGSTSALVDNNRSQSSLKKFSKMKTIREITEDSLELEPLGNELRAYFAERLISAETLRRNRVMQKRHGHEVVIAFPYWRNGKLVNCKYRDFNKKFWQEKDTEKVFYGLDDIEGESDIIIVEGEMDKLSMEEAGFLNCVSVPDGAPSSVSKKDVPSEEQDTKYQYLWNCKMYLKQASRIVLATDGDPPGQALAEELARRVGRERCWRVRWPKKNDVDHFKDANEVLMYLGPGALKEVVENAELYPIKGLFNFRDYFDEIDAYYHRTSGDEFGISTGWRALNELYNVLPGELTIVTGVPNSGKSEWIDALICNINEHAGWKFVLCSMENKVEFVREHARKLLEKHIKKPFFEANYGGSAERMTVEEFEQGKAWLSNTFSLIRCENDSLPSIKWVLDLAKAAVLRHGVRGLVIDPYNELDHQRPVSQTETEYVSQMLTMVKRFAQHHACHVWFVAHPRQLHNWVGEPPNLYDISGSAHFINKCDNGIVIHRNRDPEAGPIDRVQVCVRKVRNKVVGTIGEAFLSYNRYVKLAQLLVNTWTLFNYRERVGNLFWNRFHVQAKVFCADLVMIVLNEHKNMGLTMTVEVVKVEEETQKVDGVAATKEEPKSVTKCSSYKEESNFLSDLKEFERKALNEFKAKLEEAILGNSLLNKEEETIKKNEKAAAGGVVENEKEAEKPVDEEAEQEEDKNPKEQIAQEVEKEAEKEEEKNEAEGEEKCVEVDKDIALWGVPLLPSKGAEGIDVILLKFLRAREFKVNDALEMLKNTLQWRKGNKIDSILDEDLEVDLSSAAYMNGVDREGHPVCYNIYGVFESDELYQKTFGTEEKRGQFLRWRLRLMEQGIQKLDFKPGGISSLLQINDLKNAPVLAKKELRVATKQAVDLLQNNYPEFVARNIIINAPFWYYALNALISPFLTQRTKSKFVVARPAKVTETLLKYIPAEELPVQYGGFKRENDFEFSKEGGAVSEITLKAGSTETIEIQAPEIGTTITWDLTVLGWEVSYKEEFVPTDEGSYTIIVQKGKKMGPHEGPIRNTFKNNEAGKLVLTIDNASSKKKRVLYRYKTKNFSS</sequence>
<dbReference type="InterPro" id="IPR056794">
    <property type="entry name" value="PATL1-6_C_GOLD"/>
</dbReference>
<dbReference type="GO" id="GO:0006260">
    <property type="term" value="P:DNA replication"/>
    <property type="evidence" value="ECO:0007669"/>
    <property type="project" value="InterPro"/>
</dbReference>
<dbReference type="Gene3D" id="3.40.525.10">
    <property type="entry name" value="CRAL-TRIO lipid binding domain"/>
    <property type="match status" value="1"/>
</dbReference>
<dbReference type="InterPro" id="IPR006171">
    <property type="entry name" value="TOPRIM_dom"/>
</dbReference>
<dbReference type="SUPFAM" id="SSF56731">
    <property type="entry name" value="DNA primase core"/>
    <property type="match status" value="1"/>
</dbReference>
<dbReference type="InterPro" id="IPR011074">
    <property type="entry name" value="CRAL/TRIO_N_dom"/>
</dbReference>
<dbReference type="Pfam" id="PF00650">
    <property type="entry name" value="CRAL_TRIO"/>
    <property type="match status" value="1"/>
</dbReference>
<name>A0AAP0N0M0_9ROSI</name>
<proteinExistence type="predicted"/>
<evidence type="ECO:0000259" key="3">
    <source>
        <dbReference type="PROSITE" id="PS50866"/>
    </source>
</evidence>
<dbReference type="EMBL" id="JBCGBO010000002">
    <property type="protein sequence ID" value="KAK9223487.1"/>
    <property type="molecule type" value="Genomic_DNA"/>
</dbReference>
<evidence type="ECO:0000259" key="2">
    <source>
        <dbReference type="PROSITE" id="PS50191"/>
    </source>
</evidence>